<dbReference type="NCBIfam" id="TIGR03023">
    <property type="entry name" value="WcaJ_sugtrans"/>
    <property type="match status" value="1"/>
</dbReference>
<dbReference type="SUPFAM" id="SSF51735">
    <property type="entry name" value="NAD(P)-binding Rossmann-fold domains"/>
    <property type="match status" value="1"/>
</dbReference>
<dbReference type="Pfam" id="PF13727">
    <property type="entry name" value="CoA_binding_3"/>
    <property type="match status" value="1"/>
</dbReference>
<evidence type="ECO:0000313" key="9">
    <source>
        <dbReference type="EMBL" id="SPS05913.1"/>
    </source>
</evidence>
<evidence type="ECO:0000256" key="4">
    <source>
        <dbReference type="ARBA" id="ARBA00022692"/>
    </source>
</evidence>
<feature type="transmembrane region" description="Helical" evidence="7">
    <location>
        <begin position="284"/>
        <end position="304"/>
    </location>
</feature>
<dbReference type="Gene3D" id="3.40.50.720">
    <property type="entry name" value="NAD(P)-binding Rossmann-like Domain"/>
    <property type="match status" value="1"/>
</dbReference>
<dbReference type="PANTHER" id="PTHR30576:SF21">
    <property type="entry name" value="UDP-GLUCOSE:UNDECAPRENYL-PHOSPHATE GLUCOSE-1-PHOSPHATE TRANSFERASE"/>
    <property type="match status" value="1"/>
</dbReference>
<comment type="subcellular location">
    <subcellularLocation>
        <location evidence="1">Membrane</location>
        <topology evidence="1">Multi-pass membrane protein</topology>
    </subcellularLocation>
</comment>
<dbReference type="PANTHER" id="PTHR30576">
    <property type="entry name" value="COLANIC BIOSYNTHESIS UDP-GLUCOSE LIPID CARRIER TRANSFERASE"/>
    <property type="match status" value="1"/>
</dbReference>
<evidence type="ECO:0000256" key="7">
    <source>
        <dbReference type="SAM" id="Phobius"/>
    </source>
</evidence>
<feature type="domain" description="Bacterial sugar transferase" evidence="8">
    <location>
        <begin position="278"/>
        <end position="463"/>
    </location>
</feature>
<evidence type="ECO:0000256" key="1">
    <source>
        <dbReference type="ARBA" id="ARBA00004141"/>
    </source>
</evidence>
<keyword evidence="3 9" id="KW-0808">Transferase</keyword>
<evidence type="ECO:0000256" key="5">
    <source>
        <dbReference type="ARBA" id="ARBA00022989"/>
    </source>
</evidence>
<dbReference type="NCBIfam" id="TIGR03025">
    <property type="entry name" value="EPS_sugtrans"/>
    <property type="match status" value="1"/>
</dbReference>
<sequence>MTFRSLLKKNADTISMIQRLVDPLLVLITGTVVYAIRFGSFEIPEEYIVILIGICLICLAIFPFFDLYRPRRDESLWSEIQTLTKAWFIVYAVLVGIMFATKTSTEYSRVWIAGLMIGGLSSMTLFRLILRSSLRFLRRRGINTRNIVIAGAGELGREVAQRITASHWTGLKIIGFYDDAPQFQGQVIEGVPVRGGLPLLPQEATGLGVNQVWIALPLNQDAHVKSMVAQLNRLPVQITFVPDIYGVHLLNHSIGEIAGLPVIHIMETPLSGINGFIKELEDKILAISILLAASPLILLIILGVKLSSPGPVFYKQLRGGMHGERIWVWKFRTMKHHSEPPEKIFQAVPGDARITPFGAFLRRTSLDELPQFLNVLKGDMSIVGPRPHAVEHDHFYQQQIDTYILRHQVKPGLTGWAQVNGWRGETGEIRKMENRIRHDIYYINNWSLWFDLRIIVKTVFIILTGKNAH</sequence>
<evidence type="ECO:0000256" key="3">
    <source>
        <dbReference type="ARBA" id="ARBA00022679"/>
    </source>
</evidence>
<dbReference type="EMBL" id="LS423452">
    <property type="protein sequence ID" value="SPS05913.1"/>
    <property type="molecule type" value="Genomic_DNA"/>
</dbReference>
<dbReference type="InterPro" id="IPR036291">
    <property type="entry name" value="NAD(P)-bd_dom_sf"/>
</dbReference>
<dbReference type="InterPro" id="IPR017473">
    <property type="entry name" value="Undecaprenyl-P_gluc_Ptfrase"/>
</dbReference>
<reference evidence="9" key="1">
    <citation type="submission" date="2018-05" db="EMBL/GenBank/DDBJ databases">
        <authorList>
            <person name="Lanie J.A."/>
            <person name="Ng W.-L."/>
            <person name="Kazmierczak K.M."/>
            <person name="Andrzejewski T.M."/>
            <person name="Davidsen T.M."/>
            <person name="Wayne K.J."/>
            <person name="Tettelin H."/>
            <person name="Glass J.I."/>
            <person name="Rusch D."/>
            <person name="Podicherti R."/>
            <person name="Tsui H.-C.T."/>
            <person name="Winkler M.E."/>
        </authorList>
    </citation>
    <scope>NUCLEOTIDE SEQUENCE</scope>
    <source>
        <strain evidence="9">KNB</strain>
    </source>
</reference>
<evidence type="ECO:0000256" key="2">
    <source>
        <dbReference type="ARBA" id="ARBA00006464"/>
    </source>
</evidence>
<keyword evidence="4 7" id="KW-0812">Transmembrane</keyword>
<dbReference type="GO" id="GO:0089702">
    <property type="term" value="F:undecaprenyl-phosphate glucose phosphotransferase activity"/>
    <property type="evidence" value="ECO:0007669"/>
    <property type="project" value="UniProtKB-EC"/>
</dbReference>
<organism evidence="9">
    <name type="scientific">Candidatus Nitrotoga fabula</name>
    <dbReference type="NCBI Taxonomy" id="2182327"/>
    <lineage>
        <taxon>Bacteria</taxon>
        <taxon>Pseudomonadati</taxon>
        <taxon>Pseudomonadota</taxon>
        <taxon>Betaproteobacteria</taxon>
        <taxon>Nitrosomonadales</taxon>
        <taxon>Gallionellaceae</taxon>
        <taxon>Candidatus Nitrotoga</taxon>
    </lineage>
</organism>
<accession>A0A2X0QUP8</accession>
<gene>
    <name evidence="9" type="primary">gumD</name>
    <name evidence="9" type="ORF">NITFAB_1503</name>
</gene>
<keyword evidence="6 7" id="KW-0472">Membrane</keyword>
<feature type="transmembrane region" description="Helical" evidence="7">
    <location>
        <begin position="20"/>
        <end position="41"/>
    </location>
</feature>
<keyword evidence="5 7" id="KW-1133">Transmembrane helix</keyword>
<feature type="transmembrane region" description="Helical" evidence="7">
    <location>
        <begin position="110"/>
        <end position="130"/>
    </location>
</feature>
<name>A0A2X0QUP8_9PROT</name>
<dbReference type="InterPro" id="IPR017475">
    <property type="entry name" value="EPS_sugar_tfrase"/>
</dbReference>
<protein>
    <submittedName>
        <fullName evidence="9">UDP-glucose:undecaprenyl-phosphate glucose-1-phosphate transferase</fullName>
        <ecNumber evidence="9">2.7.8.31</ecNumber>
    </submittedName>
</protein>
<dbReference type="Pfam" id="PF02397">
    <property type="entry name" value="Bac_transf"/>
    <property type="match status" value="1"/>
</dbReference>
<dbReference type="AlphaFoldDB" id="A0A2X0QUP8"/>
<comment type="similarity">
    <text evidence="2">Belongs to the bacterial sugar transferase family.</text>
</comment>
<dbReference type="InterPro" id="IPR003362">
    <property type="entry name" value="Bact_transf"/>
</dbReference>
<evidence type="ECO:0000256" key="6">
    <source>
        <dbReference type="ARBA" id="ARBA00023136"/>
    </source>
</evidence>
<evidence type="ECO:0000259" key="8">
    <source>
        <dbReference type="Pfam" id="PF02397"/>
    </source>
</evidence>
<dbReference type="EC" id="2.7.8.31" evidence="9"/>
<dbReference type="GO" id="GO:0016020">
    <property type="term" value="C:membrane"/>
    <property type="evidence" value="ECO:0007669"/>
    <property type="project" value="UniProtKB-SubCell"/>
</dbReference>
<feature type="transmembrane region" description="Helical" evidence="7">
    <location>
        <begin position="47"/>
        <end position="65"/>
    </location>
</feature>
<dbReference type="GO" id="GO:0009242">
    <property type="term" value="P:colanic acid biosynthetic process"/>
    <property type="evidence" value="ECO:0007669"/>
    <property type="project" value="TreeGrafter"/>
</dbReference>
<proteinExistence type="inferred from homology"/>
<feature type="transmembrane region" description="Helical" evidence="7">
    <location>
        <begin position="86"/>
        <end position="104"/>
    </location>
</feature>